<dbReference type="EMBL" id="JAUKUA010000010">
    <property type="protein sequence ID" value="KAK0701311.1"/>
    <property type="molecule type" value="Genomic_DNA"/>
</dbReference>
<evidence type="ECO:0000313" key="2">
    <source>
        <dbReference type="EMBL" id="KAK0701311.1"/>
    </source>
</evidence>
<name>A0AA39ZPK8_9PEZI</name>
<reference evidence="2" key="1">
    <citation type="submission" date="2023-06" db="EMBL/GenBank/DDBJ databases">
        <title>Genome-scale phylogeny and comparative genomics of the fungal order Sordariales.</title>
        <authorList>
            <consortium name="Lawrence Berkeley National Laboratory"/>
            <person name="Hensen N."/>
            <person name="Bonometti L."/>
            <person name="Westerberg I."/>
            <person name="Brannstrom I.O."/>
            <person name="Guillou S."/>
            <person name="Cros-Aarteil S."/>
            <person name="Calhoun S."/>
            <person name="Haridas S."/>
            <person name="Kuo A."/>
            <person name="Mondo S."/>
            <person name="Pangilinan J."/>
            <person name="Riley R."/>
            <person name="Labutti K."/>
            <person name="Andreopoulos B."/>
            <person name="Lipzen A."/>
            <person name="Chen C."/>
            <person name="Yanf M."/>
            <person name="Daum C."/>
            <person name="Ng V."/>
            <person name="Clum A."/>
            <person name="Steindorff A."/>
            <person name="Ohm R."/>
            <person name="Martin F."/>
            <person name="Silar P."/>
            <person name="Natvig D."/>
            <person name="Lalanne C."/>
            <person name="Gautier V."/>
            <person name="Ament-Velasquez S.L."/>
            <person name="Kruys A."/>
            <person name="Hutchinson M.I."/>
            <person name="Powell A.J."/>
            <person name="Barry K."/>
            <person name="Miller A.N."/>
            <person name="Grigoriev I.V."/>
            <person name="Debuchy R."/>
            <person name="Gladieux P."/>
            <person name="Thoren M.H."/>
            <person name="Johannesson H."/>
        </authorList>
    </citation>
    <scope>NUCLEOTIDE SEQUENCE</scope>
    <source>
        <strain evidence="2">SMH4607-1</strain>
    </source>
</reference>
<gene>
    <name evidence="2" type="ORF">B0H67DRAFT_650536</name>
</gene>
<keyword evidence="3" id="KW-1185">Reference proteome</keyword>
<feature type="region of interest" description="Disordered" evidence="1">
    <location>
        <begin position="133"/>
        <end position="170"/>
    </location>
</feature>
<evidence type="ECO:0000256" key="1">
    <source>
        <dbReference type="SAM" id="MobiDB-lite"/>
    </source>
</evidence>
<dbReference type="AlphaFoldDB" id="A0AA39ZPK8"/>
<proteinExistence type="predicted"/>
<accession>A0AA39ZPK8</accession>
<feature type="compositionally biased region" description="Polar residues" evidence="1">
    <location>
        <begin position="151"/>
        <end position="164"/>
    </location>
</feature>
<evidence type="ECO:0000313" key="3">
    <source>
        <dbReference type="Proteomes" id="UP001172102"/>
    </source>
</evidence>
<sequence length="170" mass="19059">MKVFLTQELVPSPGLENLLRVTKEIADQRAPALRYELSMIRAQHDGNLGPASRQEYSLKATYEKAKAATLERGRFRILSETLRRDTERIAELTAQVSRESSWVDHSMLESSLTALDQLVQGVSDRRVTPCLGAMGNEGSRQNGAAHDERGSTLSTMWESTTMDQRQPGRR</sequence>
<protein>
    <submittedName>
        <fullName evidence="2">Uncharacterized protein</fullName>
    </submittedName>
</protein>
<dbReference type="Proteomes" id="UP001172102">
    <property type="component" value="Unassembled WGS sequence"/>
</dbReference>
<organism evidence="2 3">
    <name type="scientific">Lasiosphaeris hirsuta</name>
    <dbReference type="NCBI Taxonomy" id="260670"/>
    <lineage>
        <taxon>Eukaryota</taxon>
        <taxon>Fungi</taxon>
        <taxon>Dikarya</taxon>
        <taxon>Ascomycota</taxon>
        <taxon>Pezizomycotina</taxon>
        <taxon>Sordariomycetes</taxon>
        <taxon>Sordariomycetidae</taxon>
        <taxon>Sordariales</taxon>
        <taxon>Lasiosphaeriaceae</taxon>
        <taxon>Lasiosphaeris</taxon>
    </lineage>
</organism>
<comment type="caution">
    <text evidence="2">The sequence shown here is derived from an EMBL/GenBank/DDBJ whole genome shotgun (WGS) entry which is preliminary data.</text>
</comment>